<feature type="domain" description="SHSP" evidence="1">
    <location>
        <begin position="46"/>
        <end position="148"/>
    </location>
</feature>
<dbReference type="InterPro" id="IPR008978">
    <property type="entry name" value="HSP20-like_chaperone"/>
</dbReference>
<dbReference type="InterPro" id="IPR031107">
    <property type="entry name" value="Small_HSP"/>
</dbReference>
<evidence type="ECO:0000259" key="1">
    <source>
        <dbReference type="Pfam" id="PF00011"/>
    </source>
</evidence>
<name>A0A806KHR8_9BACT</name>
<dbReference type="CDD" id="cd06464">
    <property type="entry name" value="ACD_sHsps-like"/>
    <property type="match status" value="1"/>
</dbReference>
<dbReference type="InterPro" id="IPR002068">
    <property type="entry name" value="A-crystallin/Hsp20_dom"/>
</dbReference>
<dbReference type="AlphaFoldDB" id="A0A806KHR8"/>
<protein>
    <submittedName>
        <fullName evidence="2">Spore protein SP21</fullName>
    </submittedName>
</protein>
<dbReference type="SUPFAM" id="SSF49764">
    <property type="entry name" value="HSP20-like chaperones"/>
    <property type="match status" value="1"/>
</dbReference>
<organism evidence="2">
    <name type="scientific">uncultured bacterium contig00023</name>
    <dbReference type="NCBI Taxonomy" id="1181512"/>
    <lineage>
        <taxon>Bacteria</taxon>
        <taxon>environmental samples</taxon>
    </lineage>
</organism>
<proteinExistence type="predicted"/>
<dbReference type="PANTHER" id="PTHR11527">
    <property type="entry name" value="HEAT-SHOCK PROTEIN 20 FAMILY MEMBER"/>
    <property type="match status" value="1"/>
</dbReference>
<accession>A0A806KHR8</accession>
<dbReference type="EMBL" id="JQ844201">
    <property type="protein sequence ID" value="AGS52544.1"/>
    <property type="molecule type" value="Genomic_DNA"/>
</dbReference>
<reference evidence="2" key="1">
    <citation type="submission" date="2012-03" db="EMBL/GenBank/DDBJ databases">
        <title>Functional metagenomics reveals considerable lignocellulase gene clusters in the gut microbiome of a wood-feeding higher termite.</title>
        <authorList>
            <person name="Liu N."/>
        </authorList>
    </citation>
    <scope>NUCLEOTIDE SEQUENCE</scope>
</reference>
<evidence type="ECO:0000313" key="2">
    <source>
        <dbReference type="EMBL" id="AGS52544.1"/>
    </source>
</evidence>
<dbReference type="Pfam" id="PF00011">
    <property type="entry name" value="HSP20"/>
    <property type="match status" value="1"/>
</dbReference>
<sequence>MKTLTMYRPNTIQNALSDFDRYFESFFGDSLLAPSGRMFNHIPSVDIQETENAYVLEMDLPGYDEKNIEVHVDGSSLTISYKQEEVKNANESQGTYILRERRLNSFSRSFKLPENADPENVSAGFKNGILTLQIKKRAEAQKRTIQINAA</sequence>
<dbReference type="Gene3D" id="2.60.40.790">
    <property type="match status" value="1"/>
</dbReference>